<organism evidence="1 2">
    <name type="scientific">Pleurodeles waltl</name>
    <name type="common">Iberian ribbed newt</name>
    <dbReference type="NCBI Taxonomy" id="8319"/>
    <lineage>
        <taxon>Eukaryota</taxon>
        <taxon>Metazoa</taxon>
        <taxon>Chordata</taxon>
        <taxon>Craniata</taxon>
        <taxon>Vertebrata</taxon>
        <taxon>Euteleostomi</taxon>
        <taxon>Amphibia</taxon>
        <taxon>Batrachia</taxon>
        <taxon>Caudata</taxon>
        <taxon>Salamandroidea</taxon>
        <taxon>Salamandridae</taxon>
        <taxon>Pleurodelinae</taxon>
        <taxon>Pleurodeles</taxon>
    </lineage>
</organism>
<name>A0AAV7NHI0_PLEWA</name>
<proteinExistence type="predicted"/>
<dbReference type="AlphaFoldDB" id="A0AAV7NHI0"/>
<keyword evidence="2" id="KW-1185">Reference proteome</keyword>
<reference evidence="1" key="1">
    <citation type="journal article" date="2022" name="bioRxiv">
        <title>Sequencing and chromosome-scale assembly of the giantPleurodeles waltlgenome.</title>
        <authorList>
            <person name="Brown T."/>
            <person name="Elewa A."/>
            <person name="Iarovenko S."/>
            <person name="Subramanian E."/>
            <person name="Araus A.J."/>
            <person name="Petzold A."/>
            <person name="Susuki M."/>
            <person name="Suzuki K.-i.T."/>
            <person name="Hayashi T."/>
            <person name="Toyoda A."/>
            <person name="Oliveira C."/>
            <person name="Osipova E."/>
            <person name="Leigh N.D."/>
            <person name="Simon A."/>
            <person name="Yun M.H."/>
        </authorList>
    </citation>
    <scope>NUCLEOTIDE SEQUENCE</scope>
    <source>
        <strain evidence="1">20211129_DDA</strain>
        <tissue evidence="1">Liver</tissue>
    </source>
</reference>
<evidence type="ECO:0000313" key="2">
    <source>
        <dbReference type="Proteomes" id="UP001066276"/>
    </source>
</evidence>
<accession>A0AAV7NHI0</accession>
<dbReference type="Proteomes" id="UP001066276">
    <property type="component" value="Chromosome 8"/>
</dbReference>
<gene>
    <name evidence="1" type="ORF">NDU88_002064</name>
</gene>
<sequence>MEYGVQVPVRVVAGIAACHAIHATRWRGGGKGAAAEEGPQEGQAHEMLLGLNIGSGGAKEARKVAKTEGARSRKHLLTRRTLQGLKQDALGALHEKSRVA</sequence>
<protein>
    <submittedName>
        <fullName evidence="1">Uncharacterized protein</fullName>
    </submittedName>
</protein>
<dbReference type="EMBL" id="JANPWB010000012">
    <property type="protein sequence ID" value="KAJ1113823.1"/>
    <property type="molecule type" value="Genomic_DNA"/>
</dbReference>
<evidence type="ECO:0000313" key="1">
    <source>
        <dbReference type="EMBL" id="KAJ1113823.1"/>
    </source>
</evidence>
<comment type="caution">
    <text evidence="1">The sequence shown here is derived from an EMBL/GenBank/DDBJ whole genome shotgun (WGS) entry which is preliminary data.</text>
</comment>